<comment type="caution">
    <text evidence="8">The sequence shown here is derived from an EMBL/GenBank/DDBJ whole genome shotgun (WGS) entry which is preliminary data.</text>
</comment>
<evidence type="ECO:0000256" key="2">
    <source>
        <dbReference type="ARBA" id="ARBA00004496"/>
    </source>
</evidence>
<protein>
    <recommendedName>
        <fullName evidence="10">Alb1-domain-containing protein</fullName>
    </recommendedName>
</protein>
<organism evidence="8 9">
    <name type="scientific">Didymella heteroderae</name>
    <dbReference type="NCBI Taxonomy" id="1769908"/>
    <lineage>
        <taxon>Eukaryota</taxon>
        <taxon>Fungi</taxon>
        <taxon>Dikarya</taxon>
        <taxon>Ascomycota</taxon>
        <taxon>Pezizomycotina</taxon>
        <taxon>Dothideomycetes</taxon>
        <taxon>Pleosporomycetidae</taxon>
        <taxon>Pleosporales</taxon>
        <taxon>Pleosporineae</taxon>
        <taxon>Didymellaceae</taxon>
        <taxon>Didymella</taxon>
    </lineage>
</organism>
<evidence type="ECO:0000313" key="9">
    <source>
        <dbReference type="Proteomes" id="UP000758155"/>
    </source>
</evidence>
<keyword evidence="6" id="KW-0539">Nucleus</keyword>
<evidence type="ECO:0000256" key="5">
    <source>
        <dbReference type="ARBA" id="ARBA00022517"/>
    </source>
</evidence>
<evidence type="ECO:0000256" key="3">
    <source>
        <dbReference type="ARBA" id="ARBA00022448"/>
    </source>
</evidence>
<feature type="region of interest" description="Disordered" evidence="7">
    <location>
        <begin position="154"/>
        <end position="182"/>
    </location>
</feature>
<feature type="region of interest" description="Disordered" evidence="7">
    <location>
        <begin position="1"/>
        <end position="90"/>
    </location>
</feature>
<keyword evidence="5" id="KW-0690">Ribosome biogenesis</keyword>
<dbReference type="GO" id="GO:0000055">
    <property type="term" value="P:ribosomal large subunit export from nucleus"/>
    <property type="evidence" value="ECO:0007669"/>
    <property type="project" value="TreeGrafter"/>
</dbReference>
<dbReference type="InterPro" id="IPR022784">
    <property type="entry name" value="Ribosome_bgen_Alb1"/>
</dbReference>
<dbReference type="InterPro" id="IPR053278">
    <property type="entry name" value="Pre-60S_factor_ECM1"/>
</dbReference>
<evidence type="ECO:0008006" key="10">
    <source>
        <dbReference type="Google" id="ProtNLM"/>
    </source>
</evidence>
<keyword evidence="9" id="KW-1185">Reference proteome</keyword>
<feature type="compositionally biased region" description="Basic and acidic residues" evidence="7">
    <location>
        <begin position="71"/>
        <end position="90"/>
    </location>
</feature>
<gene>
    <name evidence="8" type="ORF">E8E12_000561</name>
</gene>
<keyword evidence="4" id="KW-0963">Cytoplasm</keyword>
<dbReference type="OrthoDB" id="5304887at2759"/>
<feature type="region of interest" description="Disordered" evidence="7">
    <location>
        <begin position="114"/>
        <end position="141"/>
    </location>
</feature>
<dbReference type="PANTHER" id="PTHR28280:SF1">
    <property type="entry name" value="SHUTTLING PRE-60S FACTOR ECM1"/>
    <property type="match status" value="1"/>
</dbReference>
<dbReference type="GO" id="GO:0005730">
    <property type="term" value="C:nucleolus"/>
    <property type="evidence" value="ECO:0007669"/>
    <property type="project" value="TreeGrafter"/>
</dbReference>
<keyword evidence="3" id="KW-0813">Transport</keyword>
<evidence type="ECO:0000256" key="6">
    <source>
        <dbReference type="ARBA" id="ARBA00023242"/>
    </source>
</evidence>
<proteinExistence type="predicted"/>
<evidence type="ECO:0000256" key="1">
    <source>
        <dbReference type="ARBA" id="ARBA00004123"/>
    </source>
</evidence>
<dbReference type="AlphaFoldDB" id="A0A9P4WHV7"/>
<feature type="compositionally biased region" description="Low complexity" evidence="7">
    <location>
        <begin position="21"/>
        <end position="42"/>
    </location>
</feature>
<name>A0A9P4WHV7_9PLEO</name>
<feature type="compositionally biased region" description="Basic residues" evidence="7">
    <location>
        <begin position="58"/>
        <end position="70"/>
    </location>
</feature>
<dbReference type="Pfam" id="PF09135">
    <property type="entry name" value="Alb1"/>
    <property type="match status" value="1"/>
</dbReference>
<dbReference type="GO" id="GO:0030687">
    <property type="term" value="C:preribosome, large subunit precursor"/>
    <property type="evidence" value="ECO:0007669"/>
    <property type="project" value="TreeGrafter"/>
</dbReference>
<accession>A0A9P4WHV7</accession>
<dbReference type="GO" id="GO:0005737">
    <property type="term" value="C:cytoplasm"/>
    <property type="evidence" value="ECO:0007669"/>
    <property type="project" value="UniProtKB-SubCell"/>
</dbReference>
<dbReference type="PANTHER" id="PTHR28280">
    <property type="entry name" value="SHUTTLING PRE-60S FACTOR ECM1"/>
    <property type="match status" value="1"/>
</dbReference>
<dbReference type="Proteomes" id="UP000758155">
    <property type="component" value="Unassembled WGS sequence"/>
</dbReference>
<evidence type="ECO:0000256" key="7">
    <source>
        <dbReference type="SAM" id="MobiDB-lite"/>
    </source>
</evidence>
<comment type="subcellular location">
    <subcellularLocation>
        <location evidence="2">Cytoplasm</location>
    </subcellularLocation>
    <subcellularLocation>
        <location evidence="1">Nucleus</location>
    </subcellularLocation>
</comment>
<evidence type="ECO:0000313" key="8">
    <source>
        <dbReference type="EMBL" id="KAF3032701.1"/>
    </source>
</evidence>
<dbReference type="EMBL" id="SWKV01000094">
    <property type="protein sequence ID" value="KAF3032701.1"/>
    <property type="molecule type" value="Genomic_DNA"/>
</dbReference>
<feature type="compositionally biased region" description="Basic residues" evidence="7">
    <location>
        <begin position="1"/>
        <end position="20"/>
    </location>
</feature>
<evidence type="ECO:0000256" key="4">
    <source>
        <dbReference type="ARBA" id="ARBA00022490"/>
    </source>
</evidence>
<reference evidence="8" key="1">
    <citation type="submission" date="2019-04" db="EMBL/GenBank/DDBJ databases">
        <title>Sequencing of skin fungus with MAO and IRED activity.</title>
        <authorList>
            <person name="Marsaioli A.J."/>
            <person name="Bonatto J.M.C."/>
            <person name="Reis Junior O."/>
        </authorList>
    </citation>
    <scope>NUCLEOTIDE SEQUENCE</scope>
    <source>
        <strain evidence="8">28M1</strain>
    </source>
</reference>
<sequence>MAKTAKLKKKQAAPHSRAARRAASPSLPIALPPRARSSSPKPSEAKPHILSAQSGGISKRKNTKMTRAQRVRAEKAMERAADDMDKWEKKKAKSIEKARGIKERAKVWDDINGDAEGVVGKKGKGAFAGLQDEGDELDKNGKSVWVDMKEGDAEMDEVAGSETGEDKVVASVAPAVEEDELL</sequence>